<dbReference type="EMBL" id="CAJOBA010042155">
    <property type="protein sequence ID" value="CAF4127824.1"/>
    <property type="molecule type" value="Genomic_DNA"/>
</dbReference>
<comment type="caution">
    <text evidence="2">The sequence shown here is derived from an EMBL/GenBank/DDBJ whole genome shotgun (WGS) entry which is preliminary data.</text>
</comment>
<sequence>MSSSLSTAVLTSTSKPTGERNKQLSEVIDQTNELRIITSASRSMYDQIQAQIEENEPKMAACSNEKFLDYYISQNNCLREQQSLLLRQPVESGVFAKDMTEKLIELSADINHAVRSFTIIPLLEAYVMGRKRKDNGELFEGTSLDLKNNFGNTLTRTIRYPLYDHAKMAIYAEIHLRANQGCFRTPTVKTDDNTLLMNAILQDVSKVWREKNWPQKAPKICLQDTDNKDENLAWSSECPELFQTTKSNSLKMEDISSSINIANCLRHSSANTSLNESASMDLIGFIKKSSDNDVISVIESTGFTLGK</sequence>
<name>A0A8S2F445_9BILA</name>
<dbReference type="Proteomes" id="UP000677228">
    <property type="component" value="Unassembled WGS sequence"/>
</dbReference>
<dbReference type="EMBL" id="CAJNOK010020554">
    <property type="protein sequence ID" value="CAF1318359.1"/>
    <property type="molecule type" value="Genomic_DNA"/>
</dbReference>
<feature type="compositionally biased region" description="Low complexity" evidence="1">
    <location>
        <begin position="1"/>
        <end position="14"/>
    </location>
</feature>
<dbReference type="Proteomes" id="UP000682733">
    <property type="component" value="Unassembled WGS sequence"/>
</dbReference>
<evidence type="ECO:0000313" key="3">
    <source>
        <dbReference type="EMBL" id="CAF4127824.1"/>
    </source>
</evidence>
<organism evidence="2 4">
    <name type="scientific">Didymodactylos carnosus</name>
    <dbReference type="NCBI Taxonomy" id="1234261"/>
    <lineage>
        <taxon>Eukaryota</taxon>
        <taxon>Metazoa</taxon>
        <taxon>Spiralia</taxon>
        <taxon>Gnathifera</taxon>
        <taxon>Rotifera</taxon>
        <taxon>Eurotatoria</taxon>
        <taxon>Bdelloidea</taxon>
        <taxon>Philodinida</taxon>
        <taxon>Philodinidae</taxon>
        <taxon>Didymodactylos</taxon>
    </lineage>
</organism>
<feature type="region of interest" description="Disordered" evidence="1">
    <location>
        <begin position="1"/>
        <end position="22"/>
    </location>
</feature>
<evidence type="ECO:0000313" key="4">
    <source>
        <dbReference type="Proteomes" id="UP000677228"/>
    </source>
</evidence>
<proteinExistence type="predicted"/>
<protein>
    <submittedName>
        <fullName evidence="2">Uncharacterized protein</fullName>
    </submittedName>
</protein>
<gene>
    <name evidence="2" type="ORF">OVA965_LOCUS29317</name>
    <name evidence="3" type="ORF">TMI583_LOCUS30088</name>
</gene>
<reference evidence="2" key="1">
    <citation type="submission" date="2021-02" db="EMBL/GenBank/DDBJ databases">
        <authorList>
            <person name="Nowell W R."/>
        </authorList>
    </citation>
    <scope>NUCLEOTIDE SEQUENCE</scope>
</reference>
<evidence type="ECO:0000313" key="2">
    <source>
        <dbReference type="EMBL" id="CAF1318359.1"/>
    </source>
</evidence>
<accession>A0A8S2F445</accession>
<dbReference type="AlphaFoldDB" id="A0A8S2F445"/>
<evidence type="ECO:0000256" key="1">
    <source>
        <dbReference type="SAM" id="MobiDB-lite"/>
    </source>
</evidence>